<dbReference type="HOGENOM" id="CLU_004585_5_10_5"/>
<evidence type="ECO:0000256" key="15">
    <source>
        <dbReference type="PROSITE-ProRule" id="PRU00560"/>
    </source>
</evidence>
<evidence type="ECO:0000313" key="19">
    <source>
        <dbReference type="Proteomes" id="UP000023755"/>
    </source>
</evidence>
<feature type="domain" description="UvrD-like helicase ATP-binding" evidence="16">
    <location>
        <begin position="1"/>
        <end position="281"/>
    </location>
</feature>
<evidence type="ECO:0000259" key="17">
    <source>
        <dbReference type="PROSITE" id="PS51217"/>
    </source>
</evidence>
<keyword evidence="4 15" id="KW-0378">Hydrolase</keyword>
<evidence type="ECO:0000256" key="7">
    <source>
        <dbReference type="ARBA" id="ARBA00023125"/>
    </source>
</evidence>
<dbReference type="PROSITE" id="PS51217">
    <property type="entry name" value="UVRD_HELICASE_CTER"/>
    <property type="match status" value="1"/>
</dbReference>
<dbReference type="InterPro" id="IPR027417">
    <property type="entry name" value="P-loop_NTPase"/>
</dbReference>
<dbReference type="SUPFAM" id="SSF52540">
    <property type="entry name" value="P-loop containing nucleoside triphosphate hydrolases"/>
    <property type="match status" value="1"/>
</dbReference>
<dbReference type="Gene3D" id="3.40.50.300">
    <property type="entry name" value="P-loop containing nucleotide triphosphate hydrolases"/>
    <property type="match status" value="2"/>
</dbReference>
<reference evidence="18 19" key="1">
    <citation type="submission" date="2014-03" db="EMBL/GenBank/DDBJ databases">
        <title>Sequencing and Comparison of Genomes and Transcriptome Profiles of Human Ehrlichiosis Agents.</title>
        <authorList>
            <person name="Lin M."/>
            <person name="Daugherty S.C."/>
            <person name="Nagaraj S."/>
            <person name="Cheng Z."/>
            <person name="Xiong Q."/>
            <person name="Lin F.-Y."/>
            <person name="Sengamalay N."/>
            <person name="Ott S."/>
            <person name="Godinez A."/>
            <person name="Tallon L.J."/>
            <person name="Sadzewicz L."/>
            <person name="Fraser C.M."/>
            <person name="Dunning Hotopp J.C."/>
            <person name="Rikihisa Y."/>
        </authorList>
    </citation>
    <scope>NUCLEOTIDE SEQUENCE [LARGE SCALE GENOMIC DNA]</scope>
    <source>
        <strain evidence="18 19">Oregon</strain>
    </source>
</reference>
<name>X5HJM0_9RICK</name>
<dbReference type="Pfam" id="PF13361">
    <property type="entry name" value="UvrD_C"/>
    <property type="match status" value="1"/>
</dbReference>
<evidence type="ECO:0000256" key="8">
    <source>
        <dbReference type="ARBA" id="ARBA00023204"/>
    </source>
</evidence>
<dbReference type="EC" id="5.6.2.4" evidence="12"/>
<dbReference type="GO" id="GO:0003677">
    <property type="term" value="F:DNA binding"/>
    <property type="evidence" value="ECO:0007669"/>
    <property type="project" value="UniProtKB-KW"/>
</dbReference>
<dbReference type="InterPro" id="IPR014017">
    <property type="entry name" value="DNA_helicase_UvrD-like_C"/>
</dbReference>
<keyword evidence="9" id="KW-0413">Isomerase</keyword>
<dbReference type="GO" id="GO:0043138">
    <property type="term" value="F:3'-5' DNA helicase activity"/>
    <property type="evidence" value="ECO:0007669"/>
    <property type="project" value="UniProtKB-EC"/>
</dbReference>
<evidence type="ECO:0000256" key="2">
    <source>
        <dbReference type="ARBA" id="ARBA00022741"/>
    </source>
</evidence>
<evidence type="ECO:0000256" key="13">
    <source>
        <dbReference type="ARBA" id="ARBA00034923"/>
    </source>
</evidence>
<protein>
    <recommendedName>
        <fullName evidence="12">DNA 3'-5' helicase</fullName>
        <ecNumber evidence="12">5.6.2.4</ecNumber>
    </recommendedName>
    <alternativeName>
        <fullName evidence="13">DNA 3'-5' helicase II</fullName>
    </alternativeName>
</protein>
<keyword evidence="5 15" id="KW-0347">Helicase</keyword>
<accession>X5HJM0</accession>
<dbReference type="GO" id="GO:0000725">
    <property type="term" value="P:recombinational repair"/>
    <property type="evidence" value="ECO:0007669"/>
    <property type="project" value="TreeGrafter"/>
</dbReference>
<dbReference type="Gene3D" id="1.10.10.160">
    <property type="match status" value="1"/>
</dbReference>
<dbReference type="KEGG" id="nhm:NHE_0342"/>
<dbReference type="CDD" id="cd18807">
    <property type="entry name" value="SF1_C_UvrD"/>
    <property type="match status" value="1"/>
</dbReference>
<evidence type="ECO:0000256" key="4">
    <source>
        <dbReference type="ARBA" id="ARBA00022801"/>
    </source>
</evidence>
<comment type="function">
    <text evidence="10">Has both ATPase and helicase activities. Unwinds DNA duplexes with 3' to 5' polarity with respect to the bound strand and initiates unwinding most effectively when a single-stranded region is present. Involved in the post-incision events of nucleotide excision repair and methyl-directed mismatch repair.</text>
</comment>
<dbReference type="PROSITE" id="PS51198">
    <property type="entry name" value="UVRD_HELICASE_ATP_BIND"/>
    <property type="match status" value="1"/>
</dbReference>
<evidence type="ECO:0000256" key="10">
    <source>
        <dbReference type="ARBA" id="ARBA00025289"/>
    </source>
</evidence>
<evidence type="ECO:0000256" key="9">
    <source>
        <dbReference type="ARBA" id="ARBA00023235"/>
    </source>
</evidence>
<keyword evidence="19" id="KW-1185">Reference proteome</keyword>
<keyword evidence="6 15" id="KW-0067">ATP-binding</keyword>
<dbReference type="RefSeq" id="WP_038559233.1">
    <property type="nucleotide sequence ID" value="NZ_CP007481.1"/>
</dbReference>
<comment type="catalytic activity">
    <reaction evidence="11">
        <text>Couples ATP hydrolysis with the unwinding of duplex DNA by translocating in the 3'-5' direction.</text>
        <dbReference type="EC" id="5.6.2.4"/>
    </reaction>
</comment>
<sequence>MSLNNEQRLAIETINGPLLILAGAGTGKTKTLVHRIANLIKEGYAYPNQIMAVTFANKAAKEMMHRITEIVGEAQFNWIGTFHAIAAKILRIEAEKIGFRPDFTILDTDDQMRMLQKIAKEVQIETDKSLIKKYLTIISNWKDKAFTPGRVKYNNAANTWFEKQALCIYELYQERLKENNSMDFGDLLMHNVSLFKKDAEVLERYREKFKYIMVDEYQDTNLCQYLWLRLLAQKHSNICCVGDDDQSIYGWRGAEVGNILRFSQDFDGAKVIKLEQNYRSTNKILSAAHNVIRNNQARLTKKLWTAEPGGEEIQILTYIDSEQEARAIVRMIKERASVCDYSDTAILVRAGFQTRAFEEAAISQQLPYKVIGGLRFYDRKEVKDIIAYLRFVTNPSDNLAFERIINSPKRGLGTASLNKIYNFSLENGCSMFEASIRLSEDGTLKGKILPDFIEKVKKWQLESVNYSLHDFLKKITIESGYISALREQDESRLENIDEIFRVVQEFDNAIDFLQHVSLLTDNDSQLYNSNAINIMTLHASKGLEFEQVFLPGWEDGTFPHARSLYSADQIEEERRLAYVGITRAKKFLTITNARRRLMKNCWQNTSKSRFLLELIQE</sequence>
<comment type="catalytic activity">
    <reaction evidence="14">
        <text>ATP + H2O = ADP + phosphate + H(+)</text>
        <dbReference type="Rhea" id="RHEA:13065"/>
        <dbReference type="ChEBI" id="CHEBI:15377"/>
        <dbReference type="ChEBI" id="CHEBI:15378"/>
        <dbReference type="ChEBI" id="CHEBI:30616"/>
        <dbReference type="ChEBI" id="CHEBI:43474"/>
        <dbReference type="ChEBI" id="CHEBI:456216"/>
        <dbReference type="EC" id="5.6.2.4"/>
    </reaction>
</comment>
<dbReference type="OrthoDB" id="9806690at2"/>
<dbReference type="Gene3D" id="1.10.486.10">
    <property type="entry name" value="PCRA, domain 4"/>
    <property type="match status" value="1"/>
</dbReference>
<evidence type="ECO:0000313" key="18">
    <source>
        <dbReference type="EMBL" id="AHX11294.1"/>
    </source>
</evidence>
<dbReference type="GO" id="GO:0016887">
    <property type="term" value="F:ATP hydrolysis activity"/>
    <property type="evidence" value="ECO:0007669"/>
    <property type="project" value="RHEA"/>
</dbReference>
<dbReference type="CDD" id="cd17932">
    <property type="entry name" value="DEXQc_UvrD"/>
    <property type="match status" value="1"/>
</dbReference>
<evidence type="ECO:0000256" key="5">
    <source>
        <dbReference type="ARBA" id="ARBA00022806"/>
    </source>
</evidence>
<dbReference type="GO" id="GO:0005829">
    <property type="term" value="C:cytosol"/>
    <property type="evidence" value="ECO:0007669"/>
    <property type="project" value="TreeGrafter"/>
</dbReference>
<keyword evidence="3" id="KW-0227">DNA damage</keyword>
<evidence type="ECO:0000256" key="3">
    <source>
        <dbReference type="ARBA" id="ARBA00022763"/>
    </source>
</evidence>
<evidence type="ECO:0000256" key="12">
    <source>
        <dbReference type="ARBA" id="ARBA00034808"/>
    </source>
</evidence>
<dbReference type="Pfam" id="PF00580">
    <property type="entry name" value="UvrD-helicase"/>
    <property type="match status" value="1"/>
</dbReference>
<gene>
    <name evidence="18" type="ORF">NHE_0342</name>
</gene>
<keyword evidence="2 15" id="KW-0547">Nucleotide-binding</keyword>
<dbReference type="InterPro" id="IPR013986">
    <property type="entry name" value="DExx_box_DNA_helicase_dom_sf"/>
</dbReference>
<comment type="similarity">
    <text evidence="1">Belongs to the helicase family. UvrD subfamily.</text>
</comment>
<evidence type="ECO:0000256" key="1">
    <source>
        <dbReference type="ARBA" id="ARBA00009922"/>
    </source>
</evidence>
<feature type="domain" description="UvrD-like helicase C-terminal" evidence="17">
    <location>
        <begin position="282"/>
        <end position="542"/>
    </location>
</feature>
<dbReference type="InterPro" id="IPR014016">
    <property type="entry name" value="UvrD-like_ATP-bd"/>
</dbReference>
<dbReference type="FunFam" id="3.40.50.300:FF:001890">
    <property type="entry name" value="DNA helicase"/>
    <property type="match status" value="1"/>
</dbReference>
<dbReference type="EMBL" id="CP007481">
    <property type="protein sequence ID" value="AHX11294.1"/>
    <property type="molecule type" value="Genomic_DNA"/>
</dbReference>
<dbReference type="InterPro" id="IPR000212">
    <property type="entry name" value="DNA_helicase_UvrD/REP"/>
</dbReference>
<dbReference type="GO" id="GO:0005524">
    <property type="term" value="F:ATP binding"/>
    <property type="evidence" value="ECO:0007669"/>
    <property type="project" value="UniProtKB-UniRule"/>
</dbReference>
<evidence type="ECO:0000256" key="11">
    <source>
        <dbReference type="ARBA" id="ARBA00034617"/>
    </source>
</evidence>
<evidence type="ECO:0000256" key="6">
    <source>
        <dbReference type="ARBA" id="ARBA00022840"/>
    </source>
</evidence>
<evidence type="ECO:0000259" key="16">
    <source>
        <dbReference type="PROSITE" id="PS51198"/>
    </source>
</evidence>
<proteinExistence type="inferred from homology"/>
<evidence type="ECO:0000256" key="14">
    <source>
        <dbReference type="ARBA" id="ARBA00048988"/>
    </source>
</evidence>
<organism evidence="18 19">
    <name type="scientific">Neorickettsia helminthoeca str. Oregon</name>
    <dbReference type="NCBI Taxonomy" id="1286528"/>
    <lineage>
        <taxon>Bacteria</taxon>
        <taxon>Pseudomonadati</taxon>
        <taxon>Pseudomonadota</taxon>
        <taxon>Alphaproteobacteria</taxon>
        <taxon>Rickettsiales</taxon>
        <taxon>Anaplasmataceae</taxon>
        <taxon>Neorickettsia</taxon>
    </lineage>
</organism>
<dbReference type="Proteomes" id="UP000023755">
    <property type="component" value="Chromosome"/>
</dbReference>
<dbReference type="STRING" id="1286528.NHE_0342"/>
<dbReference type="GO" id="GO:0033202">
    <property type="term" value="C:DNA helicase complex"/>
    <property type="evidence" value="ECO:0007669"/>
    <property type="project" value="TreeGrafter"/>
</dbReference>
<dbReference type="PANTHER" id="PTHR11070:SF2">
    <property type="entry name" value="ATP-DEPENDENT DNA HELICASE SRS2"/>
    <property type="match status" value="1"/>
</dbReference>
<dbReference type="PANTHER" id="PTHR11070">
    <property type="entry name" value="UVRD / RECB / PCRA DNA HELICASE FAMILY MEMBER"/>
    <property type="match status" value="1"/>
</dbReference>
<feature type="binding site" evidence="15">
    <location>
        <begin position="22"/>
        <end position="29"/>
    </location>
    <ligand>
        <name>ATP</name>
        <dbReference type="ChEBI" id="CHEBI:30616"/>
    </ligand>
</feature>
<keyword evidence="8" id="KW-0234">DNA repair</keyword>
<keyword evidence="7" id="KW-0238">DNA-binding</keyword>
<dbReference type="AlphaFoldDB" id="X5HJM0"/>